<dbReference type="Proteomes" id="UP000030021">
    <property type="component" value="Unassembled WGS sequence"/>
</dbReference>
<dbReference type="GO" id="GO:0030600">
    <property type="term" value="F:feruloyl esterase activity"/>
    <property type="evidence" value="ECO:0007669"/>
    <property type="project" value="InterPro"/>
</dbReference>
<comment type="caution">
    <text evidence="12">The sequence shown here is derived from an EMBL/GenBank/DDBJ whole genome shotgun (WGS) entry which is preliminary data.</text>
</comment>
<feature type="signal peptide" evidence="10">
    <location>
        <begin position="1"/>
        <end position="19"/>
    </location>
</feature>
<evidence type="ECO:0000256" key="7">
    <source>
        <dbReference type="ARBA" id="ARBA00023277"/>
    </source>
</evidence>
<dbReference type="PANTHER" id="PTHR38050">
    <property type="match status" value="1"/>
</dbReference>
<keyword evidence="3" id="KW-0964">Secreted</keyword>
<protein>
    <submittedName>
        <fullName evidence="12">Poly(3-hydroxybutyrate) depolymerase</fullName>
    </submittedName>
</protein>
<evidence type="ECO:0000256" key="2">
    <source>
        <dbReference type="ARBA" id="ARBA00010278"/>
    </source>
</evidence>
<proteinExistence type="inferred from homology"/>
<dbReference type="eggNOG" id="COG3509">
    <property type="taxonomic scope" value="Bacteria"/>
</dbReference>
<dbReference type="InterPro" id="IPR029058">
    <property type="entry name" value="AB_hydrolase_fold"/>
</dbReference>
<keyword evidence="6" id="KW-0378">Hydrolase</keyword>
<organism evidence="12 13">
    <name type="scientific">Roseovarius mucosus DSM 17069</name>
    <dbReference type="NCBI Taxonomy" id="1288298"/>
    <lineage>
        <taxon>Bacteria</taxon>
        <taxon>Pseudomonadati</taxon>
        <taxon>Pseudomonadota</taxon>
        <taxon>Alphaproteobacteria</taxon>
        <taxon>Rhodobacterales</taxon>
        <taxon>Roseobacteraceae</taxon>
        <taxon>Roseovarius</taxon>
    </lineage>
</organism>
<dbReference type="Pfam" id="PF02230">
    <property type="entry name" value="Abhydrolase_2"/>
    <property type="match status" value="1"/>
</dbReference>
<dbReference type="PANTHER" id="PTHR38050:SF1">
    <property type="entry name" value="FERULOYL ESTERASE C"/>
    <property type="match status" value="1"/>
</dbReference>
<name>A0A0A0HPB6_9RHOB</name>
<dbReference type="PATRIC" id="fig|1288298.3.peg.945"/>
<feature type="domain" description="Phospholipase/carboxylesterase/thioesterase" evidence="11">
    <location>
        <begin position="49"/>
        <end position="194"/>
    </location>
</feature>
<evidence type="ECO:0000256" key="5">
    <source>
        <dbReference type="ARBA" id="ARBA00022729"/>
    </source>
</evidence>
<evidence type="ECO:0000256" key="8">
    <source>
        <dbReference type="ARBA" id="ARBA00023326"/>
    </source>
</evidence>
<dbReference type="AlphaFoldDB" id="A0A0A0HPB6"/>
<sequence length="280" mass="30329">MRLVSALALCLLFAGPLEAAQPCGDPDTPCETATGSYHIALPEGPGPYPVMIFLHGHGGRGGPMVEGATARDATARGYAYIAPNGLIRMGRTRPSWNFHPDFPGQRDEAAFLQEVMQDAAARFDIDPKRSLLAGFSIGGSLTSYIACATPDAFSAYAPVSGSFWRPHPTGCAGPVRLLHTHGWRDEVVPLEGRVIRQVMGRDFAQGDVFHAMSLWRAANGCDNYRADRFETSGDFLRRSWTRCAPGSALEFVLFDGGHSVPKGWSTMALDWFETLKGPGQ</sequence>
<dbReference type="InterPro" id="IPR043595">
    <property type="entry name" value="FaeB/C/D"/>
</dbReference>
<comment type="similarity">
    <text evidence="2">Belongs to the faeC family.</text>
</comment>
<evidence type="ECO:0000313" key="13">
    <source>
        <dbReference type="Proteomes" id="UP000030021"/>
    </source>
</evidence>
<evidence type="ECO:0000256" key="3">
    <source>
        <dbReference type="ARBA" id="ARBA00022525"/>
    </source>
</evidence>
<dbReference type="InterPro" id="IPR003140">
    <property type="entry name" value="PLipase/COase/thioEstase"/>
</dbReference>
<dbReference type="Gene3D" id="3.40.50.1820">
    <property type="entry name" value="alpha/beta hydrolase"/>
    <property type="match status" value="1"/>
</dbReference>
<dbReference type="STRING" id="215743.ROSMUCSMR3_02276"/>
<dbReference type="GO" id="GO:0005576">
    <property type="term" value="C:extracellular region"/>
    <property type="evidence" value="ECO:0007669"/>
    <property type="project" value="UniProtKB-SubCell"/>
</dbReference>
<comment type="function">
    <text evidence="9">Involved in degradation of plant cell walls. Hydrolyzes the feruloyl-arabinose ester bond in arabinoxylans, and the feruloyl-galactose ester bond in pectin. Active against paranitrophenyl-acetate, methyl ferulate and wheat arabinoxylan.</text>
</comment>
<accession>A0A0A0HPB6</accession>
<feature type="chain" id="PRO_5001970307" evidence="10">
    <location>
        <begin position="20"/>
        <end position="280"/>
    </location>
</feature>
<evidence type="ECO:0000256" key="1">
    <source>
        <dbReference type="ARBA" id="ARBA00004613"/>
    </source>
</evidence>
<evidence type="ECO:0000256" key="10">
    <source>
        <dbReference type="SAM" id="SignalP"/>
    </source>
</evidence>
<dbReference type="EMBL" id="AONH01000003">
    <property type="protein sequence ID" value="KGM89135.1"/>
    <property type="molecule type" value="Genomic_DNA"/>
</dbReference>
<keyword evidence="5 10" id="KW-0732">Signal</keyword>
<reference evidence="12 13" key="1">
    <citation type="submission" date="2013-01" db="EMBL/GenBank/DDBJ databases">
        <authorList>
            <person name="Fiebig A."/>
            <person name="Goeker M."/>
            <person name="Klenk H.-P.P."/>
        </authorList>
    </citation>
    <scope>NUCLEOTIDE SEQUENCE [LARGE SCALE GENOMIC DNA]</scope>
    <source>
        <strain evidence="12 13">DSM 17069</strain>
    </source>
</reference>
<evidence type="ECO:0000256" key="9">
    <source>
        <dbReference type="ARBA" id="ARBA00025250"/>
    </source>
</evidence>
<keyword evidence="8" id="KW-0624">Polysaccharide degradation</keyword>
<gene>
    <name evidence="12" type="ORF">rosmuc_00932</name>
</gene>
<dbReference type="RefSeq" id="WP_037270390.1">
    <property type="nucleotide sequence ID" value="NZ_KN293976.1"/>
</dbReference>
<evidence type="ECO:0000313" key="12">
    <source>
        <dbReference type="EMBL" id="KGM89135.1"/>
    </source>
</evidence>
<evidence type="ECO:0000256" key="6">
    <source>
        <dbReference type="ARBA" id="ARBA00022801"/>
    </source>
</evidence>
<keyword evidence="4" id="KW-0858">Xylan degradation</keyword>
<dbReference type="SUPFAM" id="SSF53474">
    <property type="entry name" value="alpha/beta-Hydrolases"/>
    <property type="match status" value="1"/>
</dbReference>
<keyword evidence="7" id="KW-0119">Carbohydrate metabolism</keyword>
<evidence type="ECO:0000259" key="11">
    <source>
        <dbReference type="Pfam" id="PF02230"/>
    </source>
</evidence>
<comment type="subcellular location">
    <subcellularLocation>
        <location evidence="1">Secreted</location>
    </subcellularLocation>
</comment>
<dbReference type="HOGENOM" id="CLU_089613_0_0_5"/>
<dbReference type="GO" id="GO:0045493">
    <property type="term" value="P:xylan catabolic process"/>
    <property type="evidence" value="ECO:0007669"/>
    <property type="project" value="UniProtKB-KW"/>
</dbReference>
<dbReference type="OrthoDB" id="9805640at2"/>
<evidence type="ECO:0000256" key="4">
    <source>
        <dbReference type="ARBA" id="ARBA00022651"/>
    </source>
</evidence>